<organism evidence="1 2">
    <name type="scientific">Paenibacillus pseudetheri</name>
    <dbReference type="NCBI Taxonomy" id="2897682"/>
    <lineage>
        <taxon>Bacteria</taxon>
        <taxon>Bacillati</taxon>
        <taxon>Bacillota</taxon>
        <taxon>Bacilli</taxon>
        <taxon>Bacillales</taxon>
        <taxon>Paenibacillaceae</taxon>
        <taxon>Paenibacillus</taxon>
    </lineage>
</organism>
<reference evidence="1" key="1">
    <citation type="submission" date="2021-12" db="EMBL/GenBank/DDBJ databases">
        <authorList>
            <person name="Criscuolo A."/>
        </authorList>
    </citation>
    <scope>NUCLEOTIDE SEQUENCE</scope>
    <source>
        <strain evidence="1">CIP111894</strain>
    </source>
</reference>
<proteinExistence type="predicted"/>
<accession>A0ABM9BEL9</accession>
<evidence type="ECO:0000313" key="1">
    <source>
        <dbReference type="EMBL" id="CAH1056671.1"/>
    </source>
</evidence>
<gene>
    <name evidence="1" type="ORF">PAECIP111894_02824</name>
</gene>
<name>A0ABM9BEL9_9BACL</name>
<protein>
    <submittedName>
        <fullName evidence="1">Uncharacterized protein</fullName>
    </submittedName>
</protein>
<comment type="caution">
    <text evidence="1">The sequence shown here is derived from an EMBL/GenBank/DDBJ whole genome shotgun (WGS) entry which is preliminary data.</text>
</comment>
<keyword evidence="2" id="KW-1185">Reference proteome</keyword>
<dbReference type="Proteomes" id="UP000838749">
    <property type="component" value="Unassembled WGS sequence"/>
</dbReference>
<sequence>MAIRSTAWKEIKVHEAAREQAITIAILEFIPMEQHDAVTQRMEDVTRAYYDSIGLGEAYRQMEAMN</sequence>
<dbReference type="EMBL" id="CAKMAB010000013">
    <property type="protein sequence ID" value="CAH1056671.1"/>
    <property type="molecule type" value="Genomic_DNA"/>
</dbReference>
<evidence type="ECO:0000313" key="2">
    <source>
        <dbReference type="Proteomes" id="UP000838749"/>
    </source>
</evidence>